<accession>A0A915HJS9</accession>
<proteinExistence type="predicted"/>
<sequence length="102" mass="12230">MVIITDITHMYNITRQTIPYKTLSCVKTKFKFIDKIKIVKTTTTRKTAEKLFMKYNLGAVDFKSNVSEYQNVKIMQNRGFLMNEKKFLRKQIFSRPLYIYNE</sequence>
<name>A0A915HJS9_ROMCU</name>
<dbReference type="Proteomes" id="UP000887565">
    <property type="component" value="Unplaced"/>
</dbReference>
<organism evidence="1 2">
    <name type="scientific">Romanomermis culicivorax</name>
    <name type="common">Nematode worm</name>
    <dbReference type="NCBI Taxonomy" id="13658"/>
    <lineage>
        <taxon>Eukaryota</taxon>
        <taxon>Metazoa</taxon>
        <taxon>Ecdysozoa</taxon>
        <taxon>Nematoda</taxon>
        <taxon>Enoplea</taxon>
        <taxon>Dorylaimia</taxon>
        <taxon>Mermithida</taxon>
        <taxon>Mermithoidea</taxon>
        <taxon>Mermithidae</taxon>
        <taxon>Romanomermis</taxon>
    </lineage>
</organism>
<reference evidence="2" key="1">
    <citation type="submission" date="2022-11" db="UniProtKB">
        <authorList>
            <consortium name="WormBaseParasite"/>
        </authorList>
    </citation>
    <scope>IDENTIFICATION</scope>
</reference>
<protein>
    <submittedName>
        <fullName evidence="2">Uncharacterized protein</fullName>
    </submittedName>
</protein>
<evidence type="ECO:0000313" key="1">
    <source>
        <dbReference type="Proteomes" id="UP000887565"/>
    </source>
</evidence>
<dbReference type="AlphaFoldDB" id="A0A915HJS9"/>
<dbReference type="WBParaSite" id="nRc.2.0.1.t01591-RA">
    <property type="protein sequence ID" value="nRc.2.0.1.t01591-RA"/>
    <property type="gene ID" value="nRc.2.0.1.g01591"/>
</dbReference>
<evidence type="ECO:0000313" key="2">
    <source>
        <dbReference type="WBParaSite" id="nRc.2.0.1.t01591-RA"/>
    </source>
</evidence>
<keyword evidence="1" id="KW-1185">Reference proteome</keyword>